<dbReference type="Proteomes" id="UP000003786">
    <property type="component" value="Chromosome 1"/>
</dbReference>
<organism evidence="4 5">
    <name type="scientific">Theileria orientalis strain Shintoku</name>
    <dbReference type="NCBI Taxonomy" id="869250"/>
    <lineage>
        <taxon>Eukaryota</taxon>
        <taxon>Sar</taxon>
        <taxon>Alveolata</taxon>
        <taxon>Apicomplexa</taxon>
        <taxon>Aconoidasida</taxon>
        <taxon>Piroplasmida</taxon>
        <taxon>Theileriidae</taxon>
        <taxon>Theileria</taxon>
    </lineage>
</organism>
<keyword evidence="3" id="KW-0732">Signal</keyword>
<name>J4DNK7_THEOR</name>
<keyword evidence="1" id="KW-0175">Coiled coil</keyword>
<gene>
    <name evidence="4" type="ORF">TOT_010000590</name>
</gene>
<feature type="chain" id="PRO_5003778793" evidence="3">
    <location>
        <begin position="19"/>
        <end position="214"/>
    </location>
</feature>
<sequence length="214" mass="23855">MKSILFIFSTTIVSFVTSIPSEIKELRQKLDEAFDKDDMVHNKLHEIEVKLIILAVDLNRYKRSASGNYSTAIVSTGTSVVSVGDKALVATTADSTAVVIDVEDAVETKMLEAIKMLESEKARLKAKLCKLEKKKNRLKRTLRAKSLSVFKTSIALGAIIWSTGYLGVIILFMISPDGHDGRDLRLHNVYKSILGFTAGMFIQIFKSYYELDAE</sequence>
<keyword evidence="2" id="KW-0812">Transmembrane</keyword>
<dbReference type="VEuPathDB" id="PiroplasmaDB:TOT_010000590"/>
<dbReference type="AlphaFoldDB" id="J4DNK7"/>
<evidence type="ECO:0000313" key="4">
    <source>
        <dbReference type="EMBL" id="BAM39129.1"/>
    </source>
</evidence>
<keyword evidence="5" id="KW-1185">Reference proteome</keyword>
<evidence type="ECO:0000313" key="5">
    <source>
        <dbReference type="Proteomes" id="UP000003786"/>
    </source>
</evidence>
<feature type="coiled-coil region" evidence="1">
    <location>
        <begin position="107"/>
        <end position="137"/>
    </location>
</feature>
<accession>J4DNK7</accession>
<evidence type="ECO:0000256" key="2">
    <source>
        <dbReference type="SAM" id="Phobius"/>
    </source>
</evidence>
<feature type="transmembrane region" description="Helical" evidence="2">
    <location>
        <begin position="154"/>
        <end position="174"/>
    </location>
</feature>
<evidence type="ECO:0000256" key="1">
    <source>
        <dbReference type="SAM" id="Coils"/>
    </source>
</evidence>
<dbReference type="EMBL" id="AP011946">
    <property type="protein sequence ID" value="BAM39129.1"/>
    <property type="molecule type" value="Genomic_DNA"/>
</dbReference>
<keyword evidence="2" id="KW-0472">Membrane</keyword>
<evidence type="ECO:0000256" key="3">
    <source>
        <dbReference type="SAM" id="SignalP"/>
    </source>
</evidence>
<dbReference type="KEGG" id="tot:TOT_010000590"/>
<keyword evidence="2" id="KW-1133">Transmembrane helix</keyword>
<feature type="transmembrane region" description="Helical" evidence="2">
    <location>
        <begin position="186"/>
        <end position="205"/>
    </location>
</feature>
<dbReference type="OrthoDB" id="10451006at2759"/>
<reference evidence="4 5" key="1">
    <citation type="journal article" date="2012" name="MBio">
        <title>Comparative genome analysis of three eukaryotic parasites with differing abilities to transform leukocytes reveals key mediators of Theileria-induced leukocyte transformation.</title>
        <authorList>
            <person name="Hayashida K."/>
            <person name="Hara Y."/>
            <person name="Abe T."/>
            <person name="Yamasaki C."/>
            <person name="Toyoda A."/>
            <person name="Kosuge T."/>
            <person name="Suzuki Y."/>
            <person name="Sato Y."/>
            <person name="Kawashima S."/>
            <person name="Katayama T."/>
            <person name="Wakaguri H."/>
            <person name="Inoue N."/>
            <person name="Homma K."/>
            <person name="Tada-Umezaki M."/>
            <person name="Yagi Y."/>
            <person name="Fujii Y."/>
            <person name="Habara T."/>
            <person name="Kanehisa M."/>
            <person name="Watanabe H."/>
            <person name="Ito K."/>
            <person name="Gojobori T."/>
            <person name="Sugawara H."/>
            <person name="Imanishi T."/>
            <person name="Weir W."/>
            <person name="Gardner M."/>
            <person name="Pain A."/>
            <person name="Shiels B."/>
            <person name="Hattori M."/>
            <person name="Nene V."/>
            <person name="Sugimoto C."/>
        </authorList>
    </citation>
    <scope>NUCLEOTIDE SEQUENCE [LARGE SCALE GENOMIC DNA]</scope>
    <source>
        <strain evidence="4 5">Shintoku</strain>
    </source>
</reference>
<feature type="signal peptide" evidence="3">
    <location>
        <begin position="1"/>
        <end position="18"/>
    </location>
</feature>
<proteinExistence type="predicted"/>
<dbReference type="GeneID" id="20713487"/>
<dbReference type="RefSeq" id="XP_009689430.1">
    <property type="nucleotide sequence ID" value="XM_009691135.1"/>
</dbReference>
<protein>
    <submittedName>
        <fullName evidence="4">Uncharacterized protein</fullName>
    </submittedName>
</protein>